<keyword evidence="4 8" id="KW-0812">Transmembrane</keyword>
<evidence type="ECO:0000256" key="1">
    <source>
        <dbReference type="ARBA" id="ARBA00004651"/>
    </source>
</evidence>
<organism evidence="9 10">
    <name type="scientific">Insulibacter thermoxylanivorax</name>
    <dbReference type="NCBI Taxonomy" id="2749268"/>
    <lineage>
        <taxon>Bacteria</taxon>
        <taxon>Bacillati</taxon>
        <taxon>Bacillota</taxon>
        <taxon>Bacilli</taxon>
        <taxon>Bacillales</taxon>
        <taxon>Paenibacillaceae</taxon>
        <taxon>Insulibacter</taxon>
    </lineage>
</organism>
<dbReference type="EMBL" id="BMAQ01000021">
    <property type="protein sequence ID" value="GFR38576.1"/>
    <property type="molecule type" value="Genomic_DNA"/>
</dbReference>
<evidence type="ECO:0000256" key="2">
    <source>
        <dbReference type="ARBA" id="ARBA00022448"/>
    </source>
</evidence>
<dbReference type="PANTHER" id="PTHR32024">
    <property type="entry name" value="TRK SYSTEM POTASSIUM UPTAKE PROTEIN TRKG-RELATED"/>
    <property type="match status" value="1"/>
</dbReference>
<feature type="transmembrane region" description="Helical" evidence="8">
    <location>
        <begin position="319"/>
        <end position="336"/>
    </location>
</feature>
<gene>
    <name evidence="9" type="primary">ktrB</name>
    <name evidence="9" type="ORF">PRECH8_18720</name>
</gene>
<evidence type="ECO:0000313" key="10">
    <source>
        <dbReference type="Proteomes" id="UP000654993"/>
    </source>
</evidence>
<keyword evidence="3" id="KW-1003">Cell membrane</keyword>
<dbReference type="GO" id="GO:0008324">
    <property type="term" value="F:monoatomic cation transmembrane transporter activity"/>
    <property type="evidence" value="ECO:0007669"/>
    <property type="project" value="InterPro"/>
</dbReference>
<dbReference type="GO" id="GO:0005886">
    <property type="term" value="C:plasma membrane"/>
    <property type="evidence" value="ECO:0007669"/>
    <property type="project" value="UniProtKB-SubCell"/>
</dbReference>
<feature type="transmembrane region" description="Helical" evidence="8">
    <location>
        <begin position="357"/>
        <end position="374"/>
    </location>
</feature>
<reference evidence="9" key="1">
    <citation type="submission" date="2020-08" db="EMBL/GenBank/DDBJ databases">
        <authorList>
            <person name="Uke A."/>
            <person name="Chhe C."/>
            <person name="Baramee S."/>
            <person name="Kosugi A."/>
        </authorList>
    </citation>
    <scope>NUCLEOTIDE SEQUENCE</scope>
    <source>
        <strain evidence="9">DA-C8</strain>
    </source>
</reference>
<reference evidence="9" key="2">
    <citation type="journal article" date="2021" name="Data Brief">
        <title>Draft genome sequence data of the facultative, thermophilic, xylanolytic bacterium Paenibacillus sp. strain DA-C8.</title>
        <authorList>
            <person name="Chhe C."/>
            <person name="Uke A."/>
            <person name="Baramee S."/>
            <person name="Ungkulpasvich U."/>
            <person name="Tachaapaikoon C."/>
            <person name="Pason P."/>
            <person name="Waeonukul R."/>
            <person name="Ratanakhanokchai K."/>
            <person name="Kosugi A."/>
        </authorList>
    </citation>
    <scope>NUCLEOTIDE SEQUENCE</scope>
    <source>
        <strain evidence="9">DA-C8</strain>
    </source>
</reference>
<evidence type="ECO:0000313" key="9">
    <source>
        <dbReference type="EMBL" id="GFR38576.1"/>
    </source>
</evidence>
<dbReference type="Proteomes" id="UP000654993">
    <property type="component" value="Unassembled WGS sequence"/>
</dbReference>
<proteinExistence type="predicted"/>
<feature type="transmembrane region" description="Helical" evidence="8">
    <location>
        <begin position="78"/>
        <end position="102"/>
    </location>
</feature>
<dbReference type="RefSeq" id="WP_200966818.1">
    <property type="nucleotide sequence ID" value="NZ_BMAQ01000021.1"/>
</dbReference>
<keyword evidence="5 8" id="KW-1133">Transmembrane helix</keyword>
<name>A0A916QD63_9BACL</name>
<dbReference type="GO" id="GO:0030001">
    <property type="term" value="P:metal ion transport"/>
    <property type="evidence" value="ECO:0007669"/>
    <property type="project" value="UniProtKB-ARBA"/>
</dbReference>
<keyword evidence="2" id="KW-0813">Transport</keyword>
<dbReference type="PANTHER" id="PTHR32024:SF4">
    <property type="entry name" value="KTR SYSTEM POTASSIUM UPTAKE PROTEIN D"/>
    <property type="match status" value="1"/>
</dbReference>
<sequence>MIVHRKRLIQRLSPTQFIILGYLAVILIASVLLYMPFSVKESAELSWFEALFTSTSAVSVTGLTVVNTYETFTPIGNLILLILFQIGGIGIMTLGTFVWILFGRSVTLTHRRWIMIDQNRSSLAGLVRLLRHVFFLAFAIELIGAVIFSVYFYAAGYVSTWSRAVYEGFYHSIASFTNSGFDIFPGSMTQFADDYFVQIVTALLIILGAIGFPVLIEVREYLFGKHEHFHFSLFTKLTALTYLLLFILGALSLWLIERDLYFADMAWHEKWFHAFFHSVTTRSAGFAVLDVNELSAASHFLMSILMFIGASPSSAGGGIRTTTFIVIILTLGAYLLGRREVRIFRRSIKQEDIIKSFVVFTAATMLLVLSIVFIDSTENSRFSLHQVIFEVCSAFGTTGLSSGLASRLLPISQGVLMILMFLGRIGLLSILFHFMPLRRREAFHYPKEDIIIG</sequence>
<evidence type="ECO:0000256" key="7">
    <source>
        <dbReference type="ARBA" id="ARBA00023136"/>
    </source>
</evidence>
<feature type="transmembrane region" description="Helical" evidence="8">
    <location>
        <begin position="237"/>
        <end position="256"/>
    </location>
</feature>
<comment type="subcellular location">
    <subcellularLocation>
        <location evidence="1">Cell membrane</location>
        <topology evidence="1">Multi-pass membrane protein</topology>
    </subcellularLocation>
</comment>
<feature type="transmembrane region" description="Helical" evidence="8">
    <location>
        <begin position="411"/>
        <end position="434"/>
    </location>
</feature>
<keyword evidence="7 8" id="KW-0472">Membrane</keyword>
<dbReference type="Pfam" id="PF02386">
    <property type="entry name" value="TrkH"/>
    <property type="match status" value="1"/>
</dbReference>
<keyword evidence="10" id="KW-1185">Reference proteome</keyword>
<evidence type="ECO:0000256" key="8">
    <source>
        <dbReference type="SAM" id="Phobius"/>
    </source>
</evidence>
<evidence type="ECO:0000256" key="3">
    <source>
        <dbReference type="ARBA" id="ARBA00022475"/>
    </source>
</evidence>
<feature type="transmembrane region" description="Helical" evidence="8">
    <location>
        <begin position="17"/>
        <end position="35"/>
    </location>
</feature>
<keyword evidence="6" id="KW-0406">Ion transport</keyword>
<comment type="caution">
    <text evidence="9">The sequence shown here is derived from an EMBL/GenBank/DDBJ whole genome shotgun (WGS) entry which is preliminary data.</text>
</comment>
<evidence type="ECO:0000256" key="5">
    <source>
        <dbReference type="ARBA" id="ARBA00022989"/>
    </source>
</evidence>
<dbReference type="InterPro" id="IPR003445">
    <property type="entry name" value="Cat_transpt"/>
</dbReference>
<feature type="transmembrane region" description="Helical" evidence="8">
    <location>
        <begin position="133"/>
        <end position="154"/>
    </location>
</feature>
<feature type="transmembrane region" description="Helical" evidence="8">
    <location>
        <begin position="195"/>
        <end position="216"/>
    </location>
</feature>
<protein>
    <submittedName>
        <fullName evidence="9">Ktr system potassium uptake protein D</fullName>
    </submittedName>
</protein>
<accession>A0A916QD63</accession>
<evidence type="ECO:0000256" key="4">
    <source>
        <dbReference type="ARBA" id="ARBA00022692"/>
    </source>
</evidence>
<evidence type="ECO:0000256" key="6">
    <source>
        <dbReference type="ARBA" id="ARBA00023065"/>
    </source>
</evidence>
<dbReference type="AlphaFoldDB" id="A0A916QD63"/>